<sequence length="268" mass="30418">MPTLLINHMRIHYRNQGDRQSPALILVHGLGCSLEYWNCLFESEDFSAYRLIAFDLPGFGLSEKPNCYDYRLSSQAELIAECLQALDIHKFRLVGHSMGGAIAILLAHTLPRQVRHLVTIEPNLEACKAQLSRQIVEYTEAQFIQEYERFQDTAIATVKSWFVNFQQANLDEYIDALLKTTAISMYRSAVSLIETTQGNTLMRHFQGLTLPKHFFIGEETHKIRPIPQAVQDSDIHTVVVPGAGHMMMVDHPVVFTQTLASALHTHIE</sequence>
<evidence type="ECO:0000313" key="3">
    <source>
        <dbReference type="Proteomes" id="UP000230821"/>
    </source>
</evidence>
<dbReference type="PANTHER" id="PTHR43798:SF33">
    <property type="entry name" value="HYDROLASE, PUTATIVE (AFU_ORTHOLOGUE AFUA_2G14860)-RELATED"/>
    <property type="match status" value="1"/>
</dbReference>
<accession>A0A2G6KHE8</accession>
<feature type="domain" description="AB hydrolase-1" evidence="1">
    <location>
        <begin position="22"/>
        <end position="252"/>
    </location>
</feature>
<dbReference type="GO" id="GO:0003824">
    <property type="term" value="F:catalytic activity"/>
    <property type="evidence" value="ECO:0007669"/>
    <property type="project" value="InterPro"/>
</dbReference>
<dbReference type="InterPro" id="IPR000073">
    <property type="entry name" value="AB_hydrolase_1"/>
</dbReference>
<dbReference type="InterPro" id="IPR000639">
    <property type="entry name" value="Epox_hydrolase-like"/>
</dbReference>
<protein>
    <recommendedName>
        <fullName evidence="1">AB hydrolase-1 domain-containing protein</fullName>
    </recommendedName>
</protein>
<dbReference type="PRINTS" id="PR00412">
    <property type="entry name" value="EPOXHYDRLASE"/>
</dbReference>
<evidence type="ECO:0000313" key="2">
    <source>
        <dbReference type="EMBL" id="PIE34229.1"/>
    </source>
</evidence>
<evidence type="ECO:0000259" key="1">
    <source>
        <dbReference type="Pfam" id="PF00561"/>
    </source>
</evidence>
<name>A0A2G6KHE8_9BACT</name>
<dbReference type="SUPFAM" id="SSF53474">
    <property type="entry name" value="alpha/beta-Hydrolases"/>
    <property type="match status" value="1"/>
</dbReference>
<dbReference type="InterPro" id="IPR029058">
    <property type="entry name" value="AB_hydrolase_fold"/>
</dbReference>
<gene>
    <name evidence="2" type="ORF">CSA56_08850</name>
</gene>
<dbReference type="Proteomes" id="UP000230821">
    <property type="component" value="Unassembled WGS sequence"/>
</dbReference>
<reference evidence="2 3" key="1">
    <citation type="submission" date="2017-10" db="EMBL/GenBank/DDBJ databases">
        <title>Novel microbial diversity and functional potential in the marine mammal oral microbiome.</title>
        <authorList>
            <person name="Dudek N.K."/>
            <person name="Sun C.L."/>
            <person name="Burstein D."/>
            <person name="Kantor R.S."/>
            <person name="Aliaga Goltsman D.S."/>
            <person name="Bik E.M."/>
            <person name="Thomas B.C."/>
            <person name="Banfield J.F."/>
            <person name="Relman D.A."/>
        </authorList>
    </citation>
    <scope>NUCLEOTIDE SEQUENCE [LARGE SCALE GENOMIC DNA]</scope>
    <source>
        <strain evidence="2">DOLJORAL78_47_16</strain>
    </source>
</reference>
<dbReference type="AlphaFoldDB" id="A0A2G6KHE8"/>
<dbReference type="PRINTS" id="PR00111">
    <property type="entry name" value="ABHYDROLASE"/>
</dbReference>
<comment type="caution">
    <text evidence="2">The sequence shown here is derived from an EMBL/GenBank/DDBJ whole genome shotgun (WGS) entry which is preliminary data.</text>
</comment>
<dbReference type="EMBL" id="PDSK01000091">
    <property type="protein sequence ID" value="PIE34229.1"/>
    <property type="molecule type" value="Genomic_DNA"/>
</dbReference>
<dbReference type="Gene3D" id="3.40.50.1820">
    <property type="entry name" value="alpha/beta hydrolase"/>
    <property type="match status" value="1"/>
</dbReference>
<dbReference type="Pfam" id="PF00561">
    <property type="entry name" value="Abhydrolase_1"/>
    <property type="match status" value="1"/>
</dbReference>
<dbReference type="InterPro" id="IPR050266">
    <property type="entry name" value="AB_hydrolase_sf"/>
</dbReference>
<dbReference type="PANTHER" id="PTHR43798">
    <property type="entry name" value="MONOACYLGLYCEROL LIPASE"/>
    <property type="match status" value="1"/>
</dbReference>
<proteinExistence type="predicted"/>
<organism evidence="2 3">
    <name type="scientific">candidate division KSB3 bacterium</name>
    <dbReference type="NCBI Taxonomy" id="2044937"/>
    <lineage>
        <taxon>Bacteria</taxon>
        <taxon>candidate division KSB3</taxon>
    </lineage>
</organism>
<dbReference type="GO" id="GO:0016020">
    <property type="term" value="C:membrane"/>
    <property type="evidence" value="ECO:0007669"/>
    <property type="project" value="TreeGrafter"/>
</dbReference>